<dbReference type="GO" id="GO:0033068">
    <property type="term" value="P:macrolide biosynthetic process"/>
    <property type="evidence" value="ECO:0007669"/>
    <property type="project" value="UniProtKB-ARBA"/>
</dbReference>
<dbReference type="Gene3D" id="3.40.47.10">
    <property type="match status" value="1"/>
</dbReference>
<dbReference type="Pfam" id="PF00550">
    <property type="entry name" value="PP-binding"/>
    <property type="match status" value="2"/>
</dbReference>
<dbReference type="InterPro" id="IPR016039">
    <property type="entry name" value="Thiolase-like"/>
</dbReference>
<feature type="domain" description="Carrier" evidence="10">
    <location>
        <begin position="897"/>
        <end position="971"/>
    </location>
</feature>
<feature type="active site" description="Proton donor; for dehydratase activity" evidence="8">
    <location>
        <position position="187"/>
    </location>
</feature>
<dbReference type="InterPro" id="IPR049552">
    <property type="entry name" value="PKS_DH_N"/>
</dbReference>
<dbReference type="GO" id="GO:0031177">
    <property type="term" value="F:phosphopantetheine binding"/>
    <property type="evidence" value="ECO:0007669"/>
    <property type="project" value="InterPro"/>
</dbReference>
<dbReference type="GO" id="GO:0006633">
    <property type="term" value="P:fatty acid biosynthetic process"/>
    <property type="evidence" value="ECO:0007669"/>
    <property type="project" value="TreeGrafter"/>
</dbReference>
<dbReference type="Proteomes" id="UP000288351">
    <property type="component" value="Unassembled WGS sequence"/>
</dbReference>
<protein>
    <submittedName>
        <fullName evidence="13">Putative polyketide synthase</fullName>
    </submittedName>
</protein>
<feature type="compositionally biased region" description="Basic residues" evidence="9">
    <location>
        <begin position="1136"/>
        <end position="1151"/>
    </location>
</feature>
<comment type="caution">
    <text evidence="13">The sequence shown here is derived from an EMBL/GenBank/DDBJ whole genome shotgun (WGS) entry which is preliminary data.</text>
</comment>
<dbReference type="GO" id="GO:0004312">
    <property type="term" value="F:fatty acid synthase activity"/>
    <property type="evidence" value="ECO:0007669"/>
    <property type="project" value="TreeGrafter"/>
</dbReference>
<dbReference type="EMBL" id="BHXC01000007">
    <property type="protein sequence ID" value="GCB93620.1"/>
    <property type="molecule type" value="Genomic_DNA"/>
</dbReference>
<dbReference type="SMART" id="SM01294">
    <property type="entry name" value="PKS_PP_betabranch"/>
    <property type="match status" value="2"/>
</dbReference>
<feature type="region of interest" description="Disordered" evidence="9">
    <location>
        <begin position="1113"/>
        <end position="1162"/>
    </location>
</feature>
<dbReference type="PROSITE" id="PS52019">
    <property type="entry name" value="PKS_MFAS_DH"/>
    <property type="match status" value="1"/>
</dbReference>
<evidence type="ECO:0000256" key="3">
    <source>
        <dbReference type="ARBA" id="ARBA00022450"/>
    </source>
</evidence>
<dbReference type="InterPro" id="IPR036736">
    <property type="entry name" value="ACP-like_sf"/>
</dbReference>
<dbReference type="FunFam" id="3.40.47.10:FF:000019">
    <property type="entry name" value="Polyketide synthase type I"/>
    <property type="match status" value="1"/>
</dbReference>
<feature type="region of interest" description="C-terminal hotdog fold" evidence="8">
    <location>
        <begin position="126"/>
        <end position="272"/>
    </location>
</feature>
<dbReference type="InterPro" id="IPR032821">
    <property type="entry name" value="PKS_assoc"/>
</dbReference>
<keyword evidence="7" id="KW-0677">Repeat</keyword>
<evidence type="ECO:0000256" key="1">
    <source>
        <dbReference type="ARBA" id="ARBA00004496"/>
    </source>
</evidence>
<dbReference type="PROSITE" id="PS52004">
    <property type="entry name" value="KS3_2"/>
    <property type="match status" value="1"/>
</dbReference>
<keyword evidence="5" id="KW-0597">Phosphoprotein</keyword>
<comment type="subcellular location">
    <subcellularLocation>
        <location evidence="1">Cytoplasm</location>
    </subcellularLocation>
</comment>
<evidence type="ECO:0000256" key="6">
    <source>
        <dbReference type="ARBA" id="ARBA00022679"/>
    </source>
</evidence>
<dbReference type="Pfam" id="PF16197">
    <property type="entry name" value="KAsynt_C_assoc"/>
    <property type="match status" value="1"/>
</dbReference>
<feature type="compositionally biased region" description="Low complexity" evidence="9">
    <location>
        <begin position="1152"/>
        <end position="1162"/>
    </location>
</feature>
<dbReference type="Pfam" id="PF14765">
    <property type="entry name" value="PS-DH"/>
    <property type="match status" value="1"/>
</dbReference>
<feature type="region of interest" description="Disordered" evidence="9">
    <location>
        <begin position="261"/>
        <end position="284"/>
    </location>
</feature>
<dbReference type="GO" id="GO:0005737">
    <property type="term" value="C:cytoplasm"/>
    <property type="evidence" value="ECO:0007669"/>
    <property type="project" value="UniProtKB-SubCell"/>
</dbReference>
<dbReference type="InterPro" id="IPR042104">
    <property type="entry name" value="PKS_dehydratase_sf"/>
</dbReference>
<dbReference type="SMART" id="SM00826">
    <property type="entry name" value="PKS_DH"/>
    <property type="match status" value="1"/>
</dbReference>
<dbReference type="GO" id="GO:0071770">
    <property type="term" value="P:DIM/DIP cell wall layer assembly"/>
    <property type="evidence" value="ECO:0007669"/>
    <property type="project" value="TreeGrafter"/>
</dbReference>
<dbReference type="AlphaFoldDB" id="A0A401R7L7"/>
<dbReference type="SMART" id="SM00825">
    <property type="entry name" value="PKS_KS"/>
    <property type="match status" value="1"/>
</dbReference>
<dbReference type="SUPFAM" id="SSF47336">
    <property type="entry name" value="ACP-like"/>
    <property type="match status" value="2"/>
</dbReference>
<evidence type="ECO:0000256" key="2">
    <source>
        <dbReference type="ARBA" id="ARBA00004792"/>
    </source>
</evidence>
<name>A0A401R7L7_STRNR</name>
<dbReference type="InterPro" id="IPR014031">
    <property type="entry name" value="Ketoacyl_synth_C"/>
</dbReference>
<evidence type="ECO:0000256" key="4">
    <source>
        <dbReference type="ARBA" id="ARBA00022490"/>
    </source>
</evidence>
<dbReference type="Gene3D" id="3.30.70.3290">
    <property type="match status" value="1"/>
</dbReference>
<dbReference type="GO" id="GO:0005886">
    <property type="term" value="C:plasma membrane"/>
    <property type="evidence" value="ECO:0007669"/>
    <property type="project" value="TreeGrafter"/>
</dbReference>
<dbReference type="Gene3D" id="3.10.129.110">
    <property type="entry name" value="Polyketide synthase dehydratase"/>
    <property type="match status" value="1"/>
</dbReference>
<dbReference type="InterPro" id="IPR014030">
    <property type="entry name" value="Ketoacyl_synth_N"/>
</dbReference>
<feature type="domain" description="Ketosynthase family 3 (KS3)" evidence="11">
    <location>
        <begin position="417"/>
        <end position="845"/>
    </location>
</feature>
<evidence type="ECO:0000256" key="5">
    <source>
        <dbReference type="ARBA" id="ARBA00022553"/>
    </source>
</evidence>
<evidence type="ECO:0000256" key="9">
    <source>
        <dbReference type="SAM" id="MobiDB-lite"/>
    </source>
</evidence>
<dbReference type="CDD" id="cd00833">
    <property type="entry name" value="PKS"/>
    <property type="match status" value="1"/>
</dbReference>
<gene>
    <name evidence="13" type="ORF">SALB_06406</name>
</gene>
<dbReference type="PANTHER" id="PTHR43775">
    <property type="entry name" value="FATTY ACID SYNTHASE"/>
    <property type="match status" value="1"/>
</dbReference>
<dbReference type="RefSeq" id="WP_124428189.1">
    <property type="nucleotide sequence ID" value="NZ_BHXC01000007.1"/>
</dbReference>
<evidence type="ECO:0000259" key="12">
    <source>
        <dbReference type="PROSITE" id="PS52019"/>
    </source>
</evidence>
<keyword evidence="4" id="KW-0963">Cytoplasm</keyword>
<dbReference type="InterPro" id="IPR049900">
    <property type="entry name" value="PKS_mFAS_DH"/>
</dbReference>
<evidence type="ECO:0000259" key="11">
    <source>
        <dbReference type="PROSITE" id="PS52004"/>
    </source>
</evidence>
<sequence>MFTAQFDLSQRNPFVAGHVVRGRALMPGLAYVDLILQVFAKHGHRFTELELRNLTLTAPLAVPDGASVPLTVTAQEDRPGVWRVEVTARPAGGPAPVLHAAAEVHRGAPAVFDARIDPAAERAAAREVTDLDEVYRHCRTEELTHSGAMRALGRVHHLPAAVLIDVEVPAAARADAGEFLAHPALLDACAVAGGYAHSRDRQGQPLHLPLCYESFRISAPLTARCQARITADAVRRTNDLLSLSLEFFDEHGRQVAELRGFTSKPARTPQAPAPAPATSTAPAAPASGGGAQLLLCALLADELATAPTAVDTRAGFYEMGLDSAALLRVVGALQRRLDRTLPPTLLFEHTTVEALARWLETSFPQAEFTVRATGAAGTGTGTAAAPASSTAATPRPTAAPAAPAAPAGSAAPAAPGDTDLAVIGMSGRYPGAGDLDAFWDNLRGGRDCVTPIPQDRWDPTAYRGGRPGELGYSYCERGGFIDGADRFDPLFFAIAPREAVAIDPLERLFLEHSWSALEDAGYTRAALRGSVGVYAGVMFQDYPLFAAEHTGPDGRRVGLGAGGASIANRVSYVCDFHGPSMMVDTSCSSSLTTLHLAARALRAGEVDAALVGGVNLSLHPNKYLVLSQGEFLSAQGRCAAFGAGADGMVPGEGVGVLVLKRLRDAERDGDHIHGVIKGTAVNHGGKASGFTVPNPQAQHDVIAAALQDAGVDPATVSYVEAHGTGTELGDPIEVAGLTRALGARPAGAPTVAVGSVKSGIGHLEAAAGIAGVTKVLLQMRHGELAPTLHADEPNPRIDFTATPLTVNTALRPWQRPVVDGQELPRRAGVSSFGAGGSNAHVVLEEYRDVRDRSAGLTGPAVVVLSARDGDRLREYAARLRDFVAGAPSATGGATAPDGTLRRLTALAAKVSGVAPADLDPDADLTAAGFEGVAGARLLLGIGREFGLSLPPTAVHDHPSLTALARHLHAAERAVDGPGGSAPAAAPRALPPLHALAHTLLTGREALAERLAVVAGDLGELAAELDAFLAGTPSPKLFHGNTTEQRAARDRELVGDRADEVIRAAVHGGDLTEPAQLWVSGVPVSWDLLHPRRPVRTPLPTYPFARERHWITDALTGGSPAPAAAAAQPAPPAGRRCPPRPRCSPRSRRRSSPGRGSTRSSRA</sequence>
<dbReference type="InterPro" id="IPR054514">
    <property type="entry name" value="RhiE-like_linker"/>
</dbReference>
<reference evidence="13 14" key="1">
    <citation type="journal article" date="2019" name="Microbiol. Resour. Announc.">
        <title>Draft Genome Sequence of the Most Traditional epsilon-Poly-l-Lysine Producer, Streptomyces albulus NBRC14147.</title>
        <authorList>
            <person name="Yamanaka K."/>
            <person name="Hamano Y."/>
        </authorList>
    </citation>
    <scope>NUCLEOTIDE SEQUENCE [LARGE SCALE GENOMIC DNA]</scope>
    <source>
        <strain evidence="13 14">NBRC 14147</strain>
    </source>
</reference>
<dbReference type="Pfam" id="PF00109">
    <property type="entry name" value="ketoacyl-synt"/>
    <property type="match status" value="1"/>
</dbReference>
<evidence type="ECO:0000259" key="10">
    <source>
        <dbReference type="PROSITE" id="PS50075"/>
    </source>
</evidence>
<proteinExistence type="predicted"/>
<feature type="compositionally biased region" description="Low complexity" evidence="9">
    <location>
        <begin position="1116"/>
        <end position="1135"/>
    </location>
</feature>
<dbReference type="InterPro" id="IPR050091">
    <property type="entry name" value="PKS_NRPS_Biosynth_Enz"/>
</dbReference>
<evidence type="ECO:0000313" key="14">
    <source>
        <dbReference type="Proteomes" id="UP000288351"/>
    </source>
</evidence>
<feature type="compositionally biased region" description="Low complexity" evidence="9">
    <location>
        <begin position="381"/>
        <end position="413"/>
    </location>
</feature>
<dbReference type="SMART" id="SM00823">
    <property type="entry name" value="PKS_PP"/>
    <property type="match status" value="2"/>
</dbReference>
<feature type="region of interest" description="N-terminal hotdog fold" evidence="8">
    <location>
        <begin position="1"/>
        <end position="111"/>
    </location>
</feature>
<feature type="compositionally biased region" description="Low complexity" evidence="9">
    <location>
        <begin position="265"/>
        <end position="284"/>
    </location>
</feature>
<dbReference type="SUPFAM" id="SSF53901">
    <property type="entry name" value="Thiolase-like"/>
    <property type="match status" value="1"/>
</dbReference>
<dbReference type="InterPro" id="IPR020841">
    <property type="entry name" value="PKS_Beta-ketoAc_synthase_dom"/>
</dbReference>
<feature type="domain" description="PKS/mFAS DH" evidence="12">
    <location>
        <begin position="1"/>
        <end position="272"/>
    </location>
</feature>
<dbReference type="Gene3D" id="1.10.1200.10">
    <property type="entry name" value="ACP-like"/>
    <property type="match status" value="1"/>
</dbReference>
<dbReference type="InterPro" id="IPR009081">
    <property type="entry name" value="PP-bd_ACP"/>
</dbReference>
<dbReference type="Pfam" id="PF02801">
    <property type="entry name" value="Ketoacyl-synt_C"/>
    <property type="match status" value="1"/>
</dbReference>
<dbReference type="InterPro" id="IPR020806">
    <property type="entry name" value="PKS_PP-bd"/>
</dbReference>
<dbReference type="PANTHER" id="PTHR43775:SF37">
    <property type="entry name" value="SI:DKEY-61P9.11"/>
    <property type="match status" value="1"/>
</dbReference>
<feature type="region of interest" description="Disordered" evidence="9">
    <location>
        <begin position="378"/>
        <end position="413"/>
    </location>
</feature>
<organism evidence="13 14">
    <name type="scientific">Streptomyces noursei</name>
    <name type="common">Streptomyces albulus</name>
    <dbReference type="NCBI Taxonomy" id="1971"/>
    <lineage>
        <taxon>Bacteria</taxon>
        <taxon>Bacillati</taxon>
        <taxon>Actinomycetota</taxon>
        <taxon>Actinomycetes</taxon>
        <taxon>Kitasatosporales</taxon>
        <taxon>Streptomycetaceae</taxon>
        <taxon>Streptomyces</taxon>
    </lineage>
</organism>
<evidence type="ECO:0000256" key="8">
    <source>
        <dbReference type="PROSITE-ProRule" id="PRU01363"/>
    </source>
</evidence>
<keyword evidence="3" id="KW-0596">Phosphopantetheine</keyword>
<feature type="active site" description="Proton acceptor; for dehydratase activity" evidence="8">
    <location>
        <position position="18"/>
    </location>
</feature>
<accession>A0A401R7L7</accession>
<feature type="domain" description="Carrier" evidence="10">
    <location>
        <begin position="286"/>
        <end position="363"/>
    </location>
</feature>
<keyword evidence="6" id="KW-0808">Transferase</keyword>
<dbReference type="InterPro" id="IPR020807">
    <property type="entry name" value="PKS_DH"/>
</dbReference>
<evidence type="ECO:0000256" key="7">
    <source>
        <dbReference type="ARBA" id="ARBA00022737"/>
    </source>
</evidence>
<comment type="pathway">
    <text evidence="2">Antibiotic biosynthesis.</text>
</comment>
<dbReference type="Pfam" id="PF22336">
    <property type="entry name" value="RhiE-like_linker"/>
    <property type="match status" value="1"/>
</dbReference>
<dbReference type="InterPro" id="IPR049551">
    <property type="entry name" value="PKS_DH_C"/>
</dbReference>
<evidence type="ECO:0000313" key="13">
    <source>
        <dbReference type="EMBL" id="GCB93620.1"/>
    </source>
</evidence>
<dbReference type="Pfam" id="PF21089">
    <property type="entry name" value="PKS_DH_N"/>
    <property type="match status" value="1"/>
</dbReference>
<dbReference type="PROSITE" id="PS50075">
    <property type="entry name" value="CARRIER"/>
    <property type="match status" value="2"/>
</dbReference>